<organism evidence="6 7">
    <name type="scientific">Shinella kummerowiae</name>
    <dbReference type="NCBI Taxonomy" id="417745"/>
    <lineage>
        <taxon>Bacteria</taxon>
        <taxon>Pseudomonadati</taxon>
        <taxon>Pseudomonadota</taxon>
        <taxon>Alphaproteobacteria</taxon>
        <taxon>Hyphomicrobiales</taxon>
        <taxon>Rhizobiaceae</taxon>
        <taxon>Shinella</taxon>
    </lineage>
</organism>
<comment type="similarity">
    <text evidence="1">Belongs to the HipA Ser/Thr kinase family.</text>
</comment>
<sequence length="451" mass="49883">MDIIALDVRLDGFDDPIGNLVRDEEGALAFAYRSQYLDNPNAIPLSLSLPLTDATYVDPNARPFFDNLLQERDGPLQRVMDREGLARSDVAGLLFHLGRDCPGSISVLPLGAPAAKVPGNFQTDYRRLDEAWMTRIVHSLYRRQRLPDETEDPSPLAGVQSKIALTILPDGSFAEPLPGTGAPTTHIVKVPDQGHPSDPQLELEALRLSAGLGFETAEAIVREFEGVNALIIRRFDRALDGNDLVVRIHQEDFAQALGLPPSMKYERNGTEDRRFDAAAINRVLEATNEPTAEKRRFISATLFDLMIGNVDAHAKNFALLYEPTGGVRVAPRYDLMPTRLDPNLTDFLPYAIGEATKLTEITEEDFFLFLQAFGIDAPGAKRRLTEGLTGSISRRLVAQLHGMDRSGMKRFADLIGHNIDEILTAFGLAVPDEVRRRDAYIDRGGGWLLDS</sequence>
<dbReference type="InterPro" id="IPR017508">
    <property type="entry name" value="HipA_N1"/>
</dbReference>
<keyword evidence="7" id="KW-1185">Reference proteome</keyword>
<name>A0A6N8SK04_9HYPH</name>
<evidence type="ECO:0000259" key="5">
    <source>
        <dbReference type="Pfam" id="PF13657"/>
    </source>
</evidence>
<dbReference type="NCBIfam" id="TIGR03071">
    <property type="entry name" value="couple_hipA"/>
    <property type="match status" value="1"/>
</dbReference>
<evidence type="ECO:0000313" key="7">
    <source>
        <dbReference type="Proteomes" id="UP000435802"/>
    </source>
</evidence>
<evidence type="ECO:0000256" key="2">
    <source>
        <dbReference type="ARBA" id="ARBA00022679"/>
    </source>
</evidence>
<dbReference type="Proteomes" id="UP000435802">
    <property type="component" value="Unassembled WGS sequence"/>
</dbReference>
<gene>
    <name evidence="6" type="ORF">GR138_28360</name>
</gene>
<dbReference type="OrthoDB" id="9805913at2"/>
<dbReference type="EMBL" id="WUMK01000016">
    <property type="protein sequence ID" value="MXN49121.1"/>
    <property type="molecule type" value="Genomic_DNA"/>
</dbReference>
<dbReference type="GO" id="GO:0005829">
    <property type="term" value="C:cytosol"/>
    <property type="evidence" value="ECO:0007669"/>
    <property type="project" value="TreeGrafter"/>
</dbReference>
<reference evidence="6 7" key="1">
    <citation type="submission" date="2019-12" db="EMBL/GenBank/DDBJ databases">
        <title>Shinella kummerowiae sp. nov., a symbiotic bacterium isolated from root nodules of the herbal legume Kummerowia stipulacea.</title>
        <authorList>
            <person name="Gao J."/>
        </authorList>
    </citation>
    <scope>NUCLEOTIDE SEQUENCE [LARGE SCALE GENOMIC DNA]</scope>
    <source>
        <strain evidence="6 7">CCBAU 25048</strain>
    </source>
</reference>
<dbReference type="PANTHER" id="PTHR37419">
    <property type="entry name" value="SERINE/THREONINE-PROTEIN KINASE TOXIN HIPA"/>
    <property type="match status" value="1"/>
</dbReference>
<evidence type="ECO:0000256" key="3">
    <source>
        <dbReference type="ARBA" id="ARBA00022777"/>
    </source>
</evidence>
<evidence type="ECO:0000256" key="1">
    <source>
        <dbReference type="ARBA" id="ARBA00010164"/>
    </source>
</evidence>
<feature type="domain" description="HipA-like C-terminal" evidence="4">
    <location>
        <begin position="156"/>
        <end position="375"/>
    </location>
</feature>
<dbReference type="RefSeq" id="WP_160862606.1">
    <property type="nucleotide sequence ID" value="NZ_JAODWE010000020.1"/>
</dbReference>
<evidence type="ECO:0000313" key="6">
    <source>
        <dbReference type="EMBL" id="MXN49121.1"/>
    </source>
</evidence>
<feature type="domain" description="HipA N-terminal subdomain 1" evidence="5">
    <location>
        <begin position="7"/>
        <end position="107"/>
    </location>
</feature>
<dbReference type="Gene3D" id="1.10.1070.20">
    <property type="match status" value="1"/>
</dbReference>
<dbReference type="Pfam" id="PF07804">
    <property type="entry name" value="HipA_C"/>
    <property type="match status" value="1"/>
</dbReference>
<accession>A0A6N8SK04</accession>
<keyword evidence="2" id="KW-0808">Transferase</keyword>
<dbReference type="InterPro" id="IPR012893">
    <property type="entry name" value="HipA-like_C"/>
</dbReference>
<dbReference type="PANTHER" id="PTHR37419:SF1">
    <property type="entry name" value="SERINE_THREONINE-PROTEIN KINASE TOXIN HIPA"/>
    <property type="match status" value="1"/>
</dbReference>
<dbReference type="InterPro" id="IPR052028">
    <property type="entry name" value="HipA_Ser/Thr_kinase"/>
</dbReference>
<evidence type="ECO:0000259" key="4">
    <source>
        <dbReference type="Pfam" id="PF07804"/>
    </source>
</evidence>
<dbReference type="GO" id="GO:0004674">
    <property type="term" value="F:protein serine/threonine kinase activity"/>
    <property type="evidence" value="ECO:0007669"/>
    <property type="project" value="TreeGrafter"/>
</dbReference>
<keyword evidence="3" id="KW-0418">Kinase</keyword>
<dbReference type="AlphaFoldDB" id="A0A6N8SK04"/>
<protein>
    <submittedName>
        <fullName evidence="6">Type II toxin-antitoxin system HipA family toxin</fullName>
    </submittedName>
</protein>
<dbReference type="Pfam" id="PF13657">
    <property type="entry name" value="Couple_hipA"/>
    <property type="match status" value="1"/>
</dbReference>
<proteinExistence type="inferred from homology"/>
<comment type="caution">
    <text evidence="6">The sequence shown here is derived from an EMBL/GenBank/DDBJ whole genome shotgun (WGS) entry which is preliminary data.</text>
</comment>